<dbReference type="EMBL" id="CAJVAS010000003">
    <property type="protein sequence ID" value="CAG7608556.1"/>
    <property type="molecule type" value="Genomic_DNA"/>
</dbReference>
<keyword evidence="1" id="KW-0472">Membrane</keyword>
<proteinExistence type="predicted"/>
<evidence type="ECO:0000313" key="3">
    <source>
        <dbReference type="Proteomes" id="UP000693672"/>
    </source>
</evidence>
<sequence length="76" mass="8906">MLLKVIIFFAATLSWTVYRVRNFLRNKQLKEAFLYCCLMGLCIVLGSLLIFHIQILRTTIPLRSIFEPMGKIILMQ</sequence>
<keyword evidence="1" id="KW-1133">Transmembrane helix</keyword>
<gene>
    <name evidence="2" type="ORF">PAESOLCIP111_01075</name>
</gene>
<dbReference type="AlphaFoldDB" id="A0A916JVR7"/>
<keyword evidence="1" id="KW-0812">Transmembrane</keyword>
<protein>
    <submittedName>
        <fullName evidence="2">Uncharacterized protein</fullName>
    </submittedName>
</protein>
<evidence type="ECO:0000256" key="1">
    <source>
        <dbReference type="SAM" id="Phobius"/>
    </source>
</evidence>
<accession>A0A916JVR7</accession>
<name>A0A916JVR7_9BACL</name>
<feature type="transmembrane region" description="Helical" evidence="1">
    <location>
        <begin position="32"/>
        <end position="53"/>
    </location>
</feature>
<keyword evidence="3" id="KW-1185">Reference proteome</keyword>
<dbReference type="Proteomes" id="UP000693672">
    <property type="component" value="Unassembled WGS sequence"/>
</dbReference>
<evidence type="ECO:0000313" key="2">
    <source>
        <dbReference type="EMBL" id="CAG7608556.1"/>
    </source>
</evidence>
<comment type="caution">
    <text evidence="2">The sequence shown here is derived from an EMBL/GenBank/DDBJ whole genome shotgun (WGS) entry which is preliminary data.</text>
</comment>
<organism evidence="2 3">
    <name type="scientific">Paenibacillus solanacearum</name>
    <dbReference type="NCBI Taxonomy" id="2048548"/>
    <lineage>
        <taxon>Bacteria</taxon>
        <taxon>Bacillati</taxon>
        <taxon>Bacillota</taxon>
        <taxon>Bacilli</taxon>
        <taxon>Bacillales</taxon>
        <taxon>Paenibacillaceae</taxon>
        <taxon>Paenibacillus</taxon>
    </lineage>
</organism>
<reference evidence="2" key="1">
    <citation type="submission" date="2021-06" db="EMBL/GenBank/DDBJ databases">
        <authorList>
            <person name="Criscuolo A."/>
        </authorList>
    </citation>
    <scope>NUCLEOTIDE SEQUENCE</scope>
    <source>
        <strain evidence="2">CIP111600</strain>
    </source>
</reference>